<feature type="compositionally biased region" description="Polar residues" evidence="1">
    <location>
        <begin position="70"/>
        <end position="87"/>
    </location>
</feature>
<feature type="region of interest" description="Disordered" evidence="1">
    <location>
        <begin position="65"/>
        <end position="87"/>
    </location>
</feature>
<sequence length="232" mass="25366">MTILKTCKAKQTSGKVLSAVLQDSGTRKETLNCVVPEPPGPEYRTVLRPCCDCVVLDRFKSDFSRSRSSTVPTQSQHSPISVNGSDTTQSQHGLSTVLSVPILITLALFIQTSILTIETAYRSVIPQVQLLLSPILITLALFIQTSIPAIETAYRDCLQVSIPQVQLLLSPILITLALFIQTSIPAIDYIQASIRLSVSLPLGVRETVTVNDLNISQKAELFQQLYANANEE</sequence>
<name>A0A7R9NW55_9NEOP</name>
<protein>
    <submittedName>
        <fullName evidence="3">Uncharacterized protein</fullName>
    </submittedName>
</protein>
<feature type="transmembrane region" description="Helical" evidence="2">
    <location>
        <begin position="129"/>
        <end position="147"/>
    </location>
</feature>
<dbReference type="AlphaFoldDB" id="A0A7R9NW55"/>
<dbReference type="EMBL" id="OE002276">
    <property type="protein sequence ID" value="CAD7458449.1"/>
    <property type="molecule type" value="Genomic_DNA"/>
</dbReference>
<keyword evidence="2" id="KW-0812">Transmembrane</keyword>
<evidence type="ECO:0000256" key="2">
    <source>
        <dbReference type="SAM" id="Phobius"/>
    </source>
</evidence>
<gene>
    <name evidence="3" type="ORF">TTEB3V08_LOCUS6428</name>
</gene>
<feature type="transmembrane region" description="Helical" evidence="2">
    <location>
        <begin position="98"/>
        <end position="117"/>
    </location>
</feature>
<accession>A0A7R9NW55</accession>
<evidence type="ECO:0000313" key="3">
    <source>
        <dbReference type="EMBL" id="CAD7458449.1"/>
    </source>
</evidence>
<feature type="transmembrane region" description="Helical" evidence="2">
    <location>
        <begin position="167"/>
        <end position="187"/>
    </location>
</feature>
<keyword evidence="2" id="KW-1133">Transmembrane helix</keyword>
<evidence type="ECO:0000256" key="1">
    <source>
        <dbReference type="SAM" id="MobiDB-lite"/>
    </source>
</evidence>
<proteinExistence type="predicted"/>
<keyword evidence="2" id="KW-0472">Membrane</keyword>
<reference evidence="3" key="1">
    <citation type="submission" date="2020-11" db="EMBL/GenBank/DDBJ databases">
        <authorList>
            <person name="Tran Van P."/>
        </authorList>
    </citation>
    <scope>NUCLEOTIDE SEQUENCE</scope>
</reference>
<organism evidence="3">
    <name type="scientific">Timema tahoe</name>
    <dbReference type="NCBI Taxonomy" id="61484"/>
    <lineage>
        <taxon>Eukaryota</taxon>
        <taxon>Metazoa</taxon>
        <taxon>Ecdysozoa</taxon>
        <taxon>Arthropoda</taxon>
        <taxon>Hexapoda</taxon>
        <taxon>Insecta</taxon>
        <taxon>Pterygota</taxon>
        <taxon>Neoptera</taxon>
        <taxon>Polyneoptera</taxon>
        <taxon>Phasmatodea</taxon>
        <taxon>Timematodea</taxon>
        <taxon>Timematoidea</taxon>
        <taxon>Timematidae</taxon>
        <taxon>Timema</taxon>
    </lineage>
</organism>